<dbReference type="AlphaFoldDB" id="A0A9W8HTD7"/>
<proteinExistence type="predicted"/>
<comment type="caution">
    <text evidence="3">The sequence shown here is derived from an EMBL/GenBank/DDBJ whole genome shotgun (WGS) entry which is preliminary data.</text>
</comment>
<dbReference type="InterPro" id="IPR010987">
    <property type="entry name" value="Glutathione-S-Trfase_C-like"/>
</dbReference>
<keyword evidence="4" id="KW-1185">Reference proteome</keyword>
<evidence type="ECO:0000259" key="2">
    <source>
        <dbReference type="PROSITE" id="PS50405"/>
    </source>
</evidence>
<evidence type="ECO:0008006" key="5">
    <source>
        <dbReference type="Google" id="ProtNLM"/>
    </source>
</evidence>
<dbReference type="InterPro" id="IPR050213">
    <property type="entry name" value="GST_superfamily"/>
</dbReference>
<gene>
    <name evidence="3" type="ORF">H4R20_004606</name>
</gene>
<dbReference type="Pfam" id="PF14497">
    <property type="entry name" value="GST_C_3"/>
    <property type="match status" value="1"/>
</dbReference>
<dbReference type="InterPro" id="IPR036249">
    <property type="entry name" value="Thioredoxin-like_sf"/>
</dbReference>
<reference evidence="3" key="1">
    <citation type="submission" date="2022-07" db="EMBL/GenBank/DDBJ databases">
        <title>Phylogenomic reconstructions and comparative analyses of Kickxellomycotina fungi.</title>
        <authorList>
            <person name="Reynolds N.K."/>
            <person name="Stajich J.E."/>
            <person name="Barry K."/>
            <person name="Grigoriev I.V."/>
            <person name="Crous P."/>
            <person name="Smith M.E."/>
        </authorList>
    </citation>
    <scope>NUCLEOTIDE SEQUENCE</scope>
    <source>
        <strain evidence="3">NRRL 1565</strain>
    </source>
</reference>
<dbReference type="Pfam" id="PF02798">
    <property type="entry name" value="GST_N"/>
    <property type="match status" value="1"/>
</dbReference>
<dbReference type="CDD" id="cd03039">
    <property type="entry name" value="GST_N_Sigma_like"/>
    <property type="match status" value="1"/>
</dbReference>
<dbReference type="EMBL" id="JANBUO010001269">
    <property type="protein sequence ID" value="KAJ2799006.1"/>
    <property type="molecule type" value="Genomic_DNA"/>
</dbReference>
<dbReference type="Gene3D" id="3.40.30.10">
    <property type="entry name" value="Glutaredoxin"/>
    <property type="match status" value="1"/>
</dbReference>
<name>A0A9W8HTD7_9FUNG</name>
<dbReference type="SUPFAM" id="SSF47616">
    <property type="entry name" value="GST C-terminal domain-like"/>
    <property type="match status" value="1"/>
</dbReference>
<dbReference type="GO" id="GO:0004364">
    <property type="term" value="F:glutathione transferase activity"/>
    <property type="evidence" value="ECO:0007669"/>
    <property type="project" value="TreeGrafter"/>
</dbReference>
<dbReference type="InterPro" id="IPR004045">
    <property type="entry name" value="Glutathione_S-Trfase_N"/>
</dbReference>
<dbReference type="PANTHER" id="PTHR11571:SF150">
    <property type="entry name" value="GLUTATHIONE S-TRANSFERASE"/>
    <property type="match status" value="1"/>
</dbReference>
<evidence type="ECO:0000313" key="3">
    <source>
        <dbReference type="EMBL" id="KAJ2799006.1"/>
    </source>
</evidence>
<organism evidence="3 4">
    <name type="scientific">Coemansia guatemalensis</name>
    <dbReference type="NCBI Taxonomy" id="2761395"/>
    <lineage>
        <taxon>Eukaryota</taxon>
        <taxon>Fungi</taxon>
        <taxon>Fungi incertae sedis</taxon>
        <taxon>Zoopagomycota</taxon>
        <taxon>Kickxellomycotina</taxon>
        <taxon>Kickxellomycetes</taxon>
        <taxon>Kickxellales</taxon>
        <taxon>Kickxellaceae</taxon>
        <taxon>Coemansia</taxon>
    </lineage>
</organism>
<sequence>MAAANTPSYILRYFDVIGYAEVTRLMLDAANVEWTEEHPEWPQEKSNQPFGRLPVLVEKSTDGSPDFVICESGNIERYIARTYGFLPADLKKAAFQEQIRDQMIDVATAFFSHVRAIGEEDKKAAQKSCDEILDKYIAVQTKNIQDNGNNGHLFGDSLSYADIVLYVFFKNMMIGFVKFKADIVEYMKSKITPEIIKLISTVETDPKLAKNVHRYGSLLAVVSA</sequence>
<protein>
    <recommendedName>
        <fullName evidence="5">Glutathione S-transferase</fullName>
    </recommendedName>
</protein>
<dbReference type="SFLD" id="SFLDS00019">
    <property type="entry name" value="Glutathione_Transferase_(cytos"/>
    <property type="match status" value="1"/>
</dbReference>
<dbReference type="SUPFAM" id="SSF52833">
    <property type="entry name" value="Thioredoxin-like"/>
    <property type="match status" value="1"/>
</dbReference>
<feature type="domain" description="GST N-terminal" evidence="1">
    <location>
        <begin position="7"/>
        <end position="87"/>
    </location>
</feature>
<feature type="domain" description="GST C-terminal" evidence="2">
    <location>
        <begin position="89"/>
        <end position="224"/>
    </location>
</feature>
<dbReference type="GO" id="GO:0006749">
    <property type="term" value="P:glutathione metabolic process"/>
    <property type="evidence" value="ECO:0007669"/>
    <property type="project" value="TreeGrafter"/>
</dbReference>
<dbReference type="InterPro" id="IPR036282">
    <property type="entry name" value="Glutathione-S-Trfase_C_sf"/>
</dbReference>
<evidence type="ECO:0000313" key="4">
    <source>
        <dbReference type="Proteomes" id="UP001140094"/>
    </source>
</evidence>
<dbReference type="OrthoDB" id="414243at2759"/>
<evidence type="ECO:0000259" key="1">
    <source>
        <dbReference type="PROSITE" id="PS50404"/>
    </source>
</evidence>
<dbReference type="Gene3D" id="1.20.1050.10">
    <property type="match status" value="1"/>
</dbReference>
<dbReference type="InterPro" id="IPR040079">
    <property type="entry name" value="Glutathione_S-Trfase"/>
</dbReference>
<dbReference type="Proteomes" id="UP001140094">
    <property type="component" value="Unassembled WGS sequence"/>
</dbReference>
<dbReference type="InterPro" id="IPR004046">
    <property type="entry name" value="GST_C"/>
</dbReference>
<dbReference type="PROSITE" id="PS50405">
    <property type="entry name" value="GST_CTER"/>
    <property type="match status" value="1"/>
</dbReference>
<dbReference type="PROSITE" id="PS50404">
    <property type="entry name" value="GST_NTER"/>
    <property type="match status" value="1"/>
</dbReference>
<dbReference type="PANTHER" id="PTHR11571">
    <property type="entry name" value="GLUTATHIONE S-TRANSFERASE"/>
    <property type="match status" value="1"/>
</dbReference>
<accession>A0A9W8HTD7</accession>